<feature type="chain" id="PRO_5045834135" description="Lipoprotein" evidence="2">
    <location>
        <begin position="23"/>
        <end position="48"/>
    </location>
</feature>
<evidence type="ECO:0008006" key="5">
    <source>
        <dbReference type="Google" id="ProtNLM"/>
    </source>
</evidence>
<accession>A0ABR5T975</accession>
<comment type="caution">
    <text evidence="3">The sequence shown here is derived from an EMBL/GenBank/DDBJ whole genome shotgun (WGS) entry which is preliminary data.</text>
</comment>
<dbReference type="EMBL" id="LNJQ01000004">
    <property type="protein sequence ID" value="KWZ39360.1"/>
    <property type="molecule type" value="Genomic_DNA"/>
</dbReference>
<evidence type="ECO:0000256" key="1">
    <source>
        <dbReference type="SAM" id="MobiDB-lite"/>
    </source>
</evidence>
<evidence type="ECO:0000313" key="4">
    <source>
        <dbReference type="Proteomes" id="UP000070255"/>
    </source>
</evidence>
<protein>
    <recommendedName>
        <fullName evidence="5">Lipoprotein</fullName>
    </recommendedName>
</protein>
<dbReference type="Proteomes" id="UP000070255">
    <property type="component" value="Unassembled WGS sequence"/>
</dbReference>
<evidence type="ECO:0000313" key="3">
    <source>
        <dbReference type="EMBL" id="KWZ39360.1"/>
    </source>
</evidence>
<evidence type="ECO:0000256" key="2">
    <source>
        <dbReference type="SAM" id="SignalP"/>
    </source>
</evidence>
<keyword evidence="4" id="KW-1185">Reference proteome</keyword>
<organism evidence="3 4">
    <name type="scientific">Burkholderia savannae</name>
    <dbReference type="NCBI Taxonomy" id="1637837"/>
    <lineage>
        <taxon>Bacteria</taxon>
        <taxon>Pseudomonadati</taxon>
        <taxon>Pseudomonadota</taxon>
        <taxon>Betaproteobacteria</taxon>
        <taxon>Burkholderiales</taxon>
        <taxon>Burkholderiaceae</taxon>
        <taxon>Burkholderia</taxon>
        <taxon>pseudomallei group</taxon>
    </lineage>
</organism>
<feature type="signal peptide" evidence="2">
    <location>
        <begin position="1"/>
        <end position="22"/>
    </location>
</feature>
<name>A0ABR5T975_9BURK</name>
<gene>
    <name evidence="3" type="ORF">WS72_26060</name>
</gene>
<dbReference type="RefSeq" id="WP_060820438.1">
    <property type="nucleotide sequence ID" value="NZ_CP013418.1"/>
</dbReference>
<keyword evidence="2" id="KW-0732">Signal</keyword>
<dbReference type="PROSITE" id="PS51257">
    <property type="entry name" value="PROKAR_LIPOPROTEIN"/>
    <property type="match status" value="1"/>
</dbReference>
<reference evidence="3 4" key="1">
    <citation type="submission" date="2015-11" db="EMBL/GenBank/DDBJ databases">
        <authorList>
            <person name="Sahl J."/>
            <person name="Wagner D."/>
            <person name="Keim P."/>
        </authorList>
    </citation>
    <scope>NUCLEOTIDE SEQUENCE [LARGE SCALE GENOMIC DNA]</scope>
    <source>
        <strain evidence="3 4">BDU18</strain>
    </source>
</reference>
<feature type="region of interest" description="Disordered" evidence="1">
    <location>
        <begin position="23"/>
        <end position="48"/>
    </location>
</feature>
<sequence>MKSTRILSVVCALLALMLSAGCASSDDMSPSGHAAPASGYGRGSGGGY</sequence>
<proteinExistence type="predicted"/>